<evidence type="ECO:0000313" key="4">
    <source>
        <dbReference type="Proteomes" id="UP000245380"/>
    </source>
</evidence>
<dbReference type="RefSeq" id="WP_109430912.1">
    <property type="nucleotide sequence ID" value="NZ_MPDK01000015.1"/>
</dbReference>
<dbReference type="SUPFAM" id="SSF101498">
    <property type="entry name" value="Anti-sigma factor FlgM"/>
    <property type="match status" value="1"/>
</dbReference>
<gene>
    <name evidence="3" type="ORF">BM613_09250</name>
</gene>
<dbReference type="EMBL" id="MPDK01000015">
    <property type="protein sequence ID" value="PWI57273.1"/>
    <property type="molecule type" value="Genomic_DNA"/>
</dbReference>
<accession>A0A2U3D7N1</accession>
<organism evidence="3 4">
    <name type="scientific">Sulfoacidibacillus thermotolerans</name>
    <name type="common">Acidibacillus sulfuroxidans</name>
    <dbReference type="NCBI Taxonomy" id="1765684"/>
    <lineage>
        <taxon>Bacteria</taxon>
        <taxon>Bacillati</taxon>
        <taxon>Bacillota</taxon>
        <taxon>Bacilli</taxon>
        <taxon>Bacillales</taxon>
        <taxon>Alicyclobacillaceae</taxon>
        <taxon>Sulfoacidibacillus</taxon>
    </lineage>
</organism>
<feature type="region of interest" description="Disordered" evidence="1">
    <location>
        <begin position="1"/>
        <end position="44"/>
    </location>
</feature>
<dbReference type="OrthoDB" id="2991036at2"/>
<name>A0A2U3D7N1_SULT2</name>
<reference evidence="3 4" key="1">
    <citation type="submission" date="2016-11" db="EMBL/GenBank/DDBJ databases">
        <title>Comparative genomics of Acidibacillus ferroxidans species.</title>
        <authorList>
            <person name="Oliveira G."/>
            <person name="Nunes G."/>
            <person name="Oliveira R."/>
            <person name="Araujo F."/>
            <person name="Salim A."/>
            <person name="Scholte L."/>
            <person name="Morais D."/>
            <person name="Nancucheo I."/>
            <person name="Johnson D.B."/>
            <person name="Grail B."/>
            <person name="Bittencourt J."/>
            <person name="Valadares R."/>
        </authorList>
    </citation>
    <scope>NUCLEOTIDE SEQUENCE [LARGE SCALE GENOMIC DNA]</scope>
    <source>
        <strain evidence="3 4">Y002</strain>
    </source>
</reference>
<feature type="domain" description="Anti-sigma-28 factor FlgM C-terminal" evidence="2">
    <location>
        <begin position="38"/>
        <end position="73"/>
    </location>
</feature>
<keyword evidence="4" id="KW-1185">Reference proteome</keyword>
<feature type="compositionally biased region" description="Basic and acidic residues" evidence="1">
    <location>
        <begin position="34"/>
        <end position="44"/>
    </location>
</feature>
<evidence type="ECO:0000256" key="1">
    <source>
        <dbReference type="SAM" id="MobiDB-lite"/>
    </source>
</evidence>
<dbReference type="InterPro" id="IPR031316">
    <property type="entry name" value="FlgM_C"/>
</dbReference>
<dbReference type="InterPro" id="IPR035890">
    <property type="entry name" value="Anti-sigma-28_factor_FlgM_sf"/>
</dbReference>
<dbReference type="Pfam" id="PF04316">
    <property type="entry name" value="FlgM"/>
    <property type="match status" value="1"/>
</dbReference>
<dbReference type="Proteomes" id="UP000245380">
    <property type="component" value="Unassembled WGS sequence"/>
</dbReference>
<feature type="compositionally biased region" description="Polar residues" evidence="1">
    <location>
        <begin position="10"/>
        <end position="32"/>
    </location>
</feature>
<comment type="caution">
    <text evidence="3">The sequence shown here is derived from an EMBL/GenBank/DDBJ whole genome shotgun (WGS) entry which is preliminary data.</text>
</comment>
<proteinExistence type="predicted"/>
<evidence type="ECO:0000259" key="2">
    <source>
        <dbReference type="Pfam" id="PF04316"/>
    </source>
</evidence>
<evidence type="ECO:0000313" key="3">
    <source>
        <dbReference type="EMBL" id="PWI57273.1"/>
    </source>
</evidence>
<sequence>MNPTPIDPTQKITPTTKSTADQAQNTTNSSSRAFVDHADRQQTRAQKLEHIRQQIAQGAYLVDAEELAKTLIDGGFLG</sequence>
<dbReference type="AlphaFoldDB" id="A0A2U3D7N1"/>
<protein>
    <recommendedName>
        <fullName evidence="2">Anti-sigma-28 factor FlgM C-terminal domain-containing protein</fullName>
    </recommendedName>
</protein>